<evidence type="ECO:0000313" key="4">
    <source>
        <dbReference type="Proteomes" id="UP001589733"/>
    </source>
</evidence>
<keyword evidence="1" id="KW-0597">Phosphoprotein</keyword>
<evidence type="ECO:0000256" key="1">
    <source>
        <dbReference type="PROSITE-ProRule" id="PRU00169"/>
    </source>
</evidence>
<feature type="domain" description="Response regulatory" evidence="2">
    <location>
        <begin position="102"/>
        <end position="222"/>
    </location>
</feature>
<dbReference type="InterPro" id="IPR011006">
    <property type="entry name" value="CheY-like_superfamily"/>
</dbReference>
<protein>
    <submittedName>
        <fullName evidence="3">Response regulator</fullName>
    </submittedName>
</protein>
<keyword evidence="4" id="KW-1185">Reference proteome</keyword>
<dbReference type="InterPro" id="IPR001789">
    <property type="entry name" value="Sig_transdc_resp-reg_receiver"/>
</dbReference>
<proteinExistence type="predicted"/>
<dbReference type="SMART" id="SM00448">
    <property type="entry name" value="REC"/>
    <property type="match status" value="1"/>
</dbReference>
<dbReference type="PROSITE" id="PS50110">
    <property type="entry name" value="RESPONSE_REGULATORY"/>
    <property type="match status" value="1"/>
</dbReference>
<evidence type="ECO:0000259" key="2">
    <source>
        <dbReference type="PROSITE" id="PS50110"/>
    </source>
</evidence>
<dbReference type="CDD" id="cd17557">
    <property type="entry name" value="REC_Rcp-like"/>
    <property type="match status" value="1"/>
</dbReference>
<sequence length="238" mass="27102">MQLRDLTLADPLDGAYRQSQGALWRNSPRPRPVLVPPSSGFKGLDHGLRSPLRTHAADLQRLHREEQSLARFAQVKPEHWRRCQALSRVCKTYSLVMSLPFHYLLIDDNPHDQLLAQEAFHHLCPECVLSCASSGKEALELLTAQRFEPDVVLLDINMPGMSGFEVLEALKKDVRLRRIPVVMLSTSSSRGDVDKAYTLHASSYLLKSSSFEEFLKQIDNFLNYWRSAQLAHKEPVEE</sequence>
<reference evidence="3 4" key="1">
    <citation type="submission" date="2024-09" db="EMBL/GenBank/DDBJ databases">
        <authorList>
            <person name="Sun Q."/>
            <person name="Mori K."/>
        </authorList>
    </citation>
    <scope>NUCLEOTIDE SEQUENCE [LARGE SCALE GENOMIC DNA]</scope>
    <source>
        <strain evidence="3 4">JCM 13503</strain>
    </source>
</reference>
<dbReference type="RefSeq" id="WP_380012035.1">
    <property type="nucleotide sequence ID" value="NZ_JBHLYR010000047.1"/>
</dbReference>
<dbReference type="Pfam" id="PF00072">
    <property type="entry name" value="Response_reg"/>
    <property type="match status" value="1"/>
</dbReference>
<dbReference type="PANTHER" id="PTHR44520:SF2">
    <property type="entry name" value="RESPONSE REGULATOR RCP1"/>
    <property type="match status" value="1"/>
</dbReference>
<feature type="modified residue" description="4-aspartylphosphate" evidence="1">
    <location>
        <position position="155"/>
    </location>
</feature>
<dbReference type="EMBL" id="JBHLYR010000047">
    <property type="protein sequence ID" value="MFB9993359.1"/>
    <property type="molecule type" value="Genomic_DNA"/>
</dbReference>
<comment type="caution">
    <text evidence="3">The sequence shown here is derived from an EMBL/GenBank/DDBJ whole genome shotgun (WGS) entry which is preliminary data.</text>
</comment>
<gene>
    <name evidence="3" type="ORF">ACFFLM_15430</name>
</gene>
<dbReference type="Proteomes" id="UP001589733">
    <property type="component" value="Unassembled WGS sequence"/>
</dbReference>
<accession>A0ABV6B0S3</accession>
<dbReference type="SUPFAM" id="SSF52172">
    <property type="entry name" value="CheY-like"/>
    <property type="match status" value="1"/>
</dbReference>
<evidence type="ECO:0000313" key="3">
    <source>
        <dbReference type="EMBL" id="MFB9993359.1"/>
    </source>
</evidence>
<organism evidence="3 4">
    <name type="scientific">Deinococcus oregonensis</name>
    <dbReference type="NCBI Taxonomy" id="1805970"/>
    <lineage>
        <taxon>Bacteria</taxon>
        <taxon>Thermotogati</taxon>
        <taxon>Deinococcota</taxon>
        <taxon>Deinococci</taxon>
        <taxon>Deinococcales</taxon>
        <taxon>Deinococcaceae</taxon>
        <taxon>Deinococcus</taxon>
    </lineage>
</organism>
<dbReference type="Gene3D" id="3.40.50.2300">
    <property type="match status" value="1"/>
</dbReference>
<dbReference type="PANTHER" id="PTHR44520">
    <property type="entry name" value="RESPONSE REGULATOR RCP1-RELATED"/>
    <property type="match status" value="1"/>
</dbReference>
<dbReference type="InterPro" id="IPR052893">
    <property type="entry name" value="TCS_response_regulator"/>
</dbReference>
<name>A0ABV6B0S3_9DEIO</name>